<comment type="caution">
    <text evidence="7">The sequence shown here is derived from an EMBL/GenBank/DDBJ whole genome shotgun (WGS) entry which is preliminary data.</text>
</comment>
<gene>
    <name evidence="7" type="ORF">CYCCA115_LOCUS18492</name>
</gene>
<evidence type="ECO:0000256" key="1">
    <source>
        <dbReference type="ARBA" id="ARBA00001961"/>
    </source>
</evidence>
<name>A0AAD2G247_9STRA</name>
<protein>
    <recommendedName>
        <fullName evidence="6">Prolyl 4-hydroxylase alpha subunit domain-containing protein</fullName>
    </recommendedName>
</protein>
<dbReference type="GO" id="GO:0031418">
    <property type="term" value="F:L-ascorbic acid binding"/>
    <property type="evidence" value="ECO:0007669"/>
    <property type="project" value="InterPro"/>
</dbReference>
<keyword evidence="4" id="KW-0560">Oxidoreductase</keyword>
<dbReference type="GO" id="GO:0005783">
    <property type="term" value="C:endoplasmic reticulum"/>
    <property type="evidence" value="ECO:0007669"/>
    <property type="project" value="TreeGrafter"/>
</dbReference>
<dbReference type="InterPro" id="IPR044862">
    <property type="entry name" value="Pro_4_hyd_alph_FE2OG_OXY"/>
</dbReference>
<reference evidence="7" key="1">
    <citation type="submission" date="2023-08" db="EMBL/GenBank/DDBJ databases">
        <authorList>
            <person name="Audoor S."/>
            <person name="Bilcke G."/>
        </authorList>
    </citation>
    <scope>NUCLEOTIDE SEQUENCE</scope>
</reference>
<dbReference type="InterPro" id="IPR006620">
    <property type="entry name" value="Pro_4_hyd_alph"/>
</dbReference>
<dbReference type="SMART" id="SM00702">
    <property type="entry name" value="P4Hc"/>
    <property type="match status" value="1"/>
</dbReference>
<dbReference type="EMBL" id="CAKOGP040002047">
    <property type="protein sequence ID" value="CAJ1960076.1"/>
    <property type="molecule type" value="Genomic_DNA"/>
</dbReference>
<dbReference type="PANTHER" id="PTHR10869">
    <property type="entry name" value="PROLYL 4-HYDROXYLASE ALPHA SUBUNIT"/>
    <property type="match status" value="1"/>
</dbReference>
<keyword evidence="5" id="KW-0408">Iron</keyword>
<evidence type="ECO:0000256" key="3">
    <source>
        <dbReference type="ARBA" id="ARBA00022964"/>
    </source>
</evidence>
<dbReference type="GO" id="GO:0005506">
    <property type="term" value="F:iron ion binding"/>
    <property type="evidence" value="ECO:0007669"/>
    <property type="project" value="InterPro"/>
</dbReference>
<evidence type="ECO:0000256" key="2">
    <source>
        <dbReference type="ARBA" id="ARBA00022723"/>
    </source>
</evidence>
<feature type="domain" description="Prolyl 4-hydroxylase alpha subunit" evidence="6">
    <location>
        <begin position="52"/>
        <end position="240"/>
    </location>
</feature>
<accession>A0AAD2G247</accession>
<evidence type="ECO:0000259" key="6">
    <source>
        <dbReference type="SMART" id="SM00702"/>
    </source>
</evidence>
<dbReference type="Proteomes" id="UP001295423">
    <property type="component" value="Unassembled WGS sequence"/>
</dbReference>
<evidence type="ECO:0000313" key="8">
    <source>
        <dbReference type="Proteomes" id="UP001295423"/>
    </source>
</evidence>
<keyword evidence="3" id="KW-0223">Dioxygenase</keyword>
<evidence type="ECO:0000256" key="5">
    <source>
        <dbReference type="ARBA" id="ARBA00023004"/>
    </source>
</evidence>
<sequence>MFSSLFQTQLGVQKVDYSTKYNLDDCLNSADDRANKVKFHKIGIPESIHADKSCFVINHVLSPNECTGTIARAENAGFRQALVNVGGGEMLMEDYRNSDRCIIDDHTFAKTVFERIKGMLPETIEGMDRCTWKLKGLNERMRILRYGEGNFFAEHRDGAYGRNRNEQSFLTIMIYLNDGNKDFVGGATNFIASPRGERIHRIISEVVPRTGMVLVFDHRLMHEGARLFSGKKYAIRTDVMYERTDEEGSTVLDMS</sequence>
<dbReference type="AlphaFoldDB" id="A0AAD2G247"/>
<dbReference type="PANTHER" id="PTHR10869:SF241">
    <property type="entry name" value="FE2OG DIOXYGENASE DOMAIN-CONTAINING PROTEIN"/>
    <property type="match status" value="1"/>
</dbReference>
<proteinExistence type="predicted"/>
<dbReference type="Gene3D" id="2.60.120.620">
    <property type="entry name" value="q2cbj1_9rhob like domain"/>
    <property type="match status" value="1"/>
</dbReference>
<dbReference type="GO" id="GO:0004656">
    <property type="term" value="F:procollagen-proline 4-dioxygenase activity"/>
    <property type="evidence" value="ECO:0007669"/>
    <property type="project" value="TreeGrafter"/>
</dbReference>
<dbReference type="InterPro" id="IPR045054">
    <property type="entry name" value="P4HA-like"/>
</dbReference>
<organism evidence="7 8">
    <name type="scientific">Cylindrotheca closterium</name>
    <dbReference type="NCBI Taxonomy" id="2856"/>
    <lineage>
        <taxon>Eukaryota</taxon>
        <taxon>Sar</taxon>
        <taxon>Stramenopiles</taxon>
        <taxon>Ochrophyta</taxon>
        <taxon>Bacillariophyta</taxon>
        <taxon>Bacillariophyceae</taxon>
        <taxon>Bacillariophycidae</taxon>
        <taxon>Bacillariales</taxon>
        <taxon>Bacillariaceae</taxon>
        <taxon>Cylindrotheca</taxon>
    </lineage>
</organism>
<evidence type="ECO:0000313" key="7">
    <source>
        <dbReference type="EMBL" id="CAJ1960076.1"/>
    </source>
</evidence>
<dbReference type="Pfam" id="PF13640">
    <property type="entry name" value="2OG-FeII_Oxy_3"/>
    <property type="match status" value="1"/>
</dbReference>
<keyword evidence="2" id="KW-0479">Metal-binding</keyword>
<comment type="cofactor">
    <cofactor evidence="1">
        <name>L-ascorbate</name>
        <dbReference type="ChEBI" id="CHEBI:38290"/>
    </cofactor>
</comment>
<keyword evidence="8" id="KW-1185">Reference proteome</keyword>
<evidence type="ECO:0000256" key="4">
    <source>
        <dbReference type="ARBA" id="ARBA00023002"/>
    </source>
</evidence>